<dbReference type="EMBL" id="VJMJ01000089">
    <property type="protein sequence ID" value="KAF0736462.1"/>
    <property type="molecule type" value="Genomic_DNA"/>
</dbReference>
<accession>A0A6G0X932</accession>
<gene>
    <name evidence="1" type="ORF">Ae201684_007477</name>
</gene>
<keyword evidence="2" id="KW-1185">Reference proteome</keyword>
<proteinExistence type="predicted"/>
<evidence type="ECO:0000313" key="2">
    <source>
        <dbReference type="Proteomes" id="UP000481153"/>
    </source>
</evidence>
<evidence type="ECO:0000313" key="1">
    <source>
        <dbReference type="EMBL" id="KAF0736462.1"/>
    </source>
</evidence>
<name>A0A6G0X932_9STRA</name>
<organism evidence="1 2">
    <name type="scientific">Aphanomyces euteiches</name>
    <dbReference type="NCBI Taxonomy" id="100861"/>
    <lineage>
        <taxon>Eukaryota</taxon>
        <taxon>Sar</taxon>
        <taxon>Stramenopiles</taxon>
        <taxon>Oomycota</taxon>
        <taxon>Saprolegniomycetes</taxon>
        <taxon>Saprolegniales</taxon>
        <taxon>Verrucalvaceae</taxon>
        <taxon>Aphanomyces</taxon>
    </lineage>
</organism>
<sequence>MSSKCEYMRPFDVTSKTCRGGDLYRIAHLRSWVECIPNEYCMFKTRIRVLYACAYIHTRMFLSYAQT</sequence>
<protein>
    <submittedName>
        <fullName evidence="1">Uncharacterized protein</fullName>
    </submittedName>
</protein>
<comment type="caution">
    <text evidence="1">The sequence shown here is derived from an EMBL/GenBank/DDBJ whole genome shotgun (WGS) entry which is preliminary data.</text>
</comment>
<dbReference type="AlphaFoldDB" id="A0A6G0X932"/>
<dbReference type="Proteomes" id="UP000481153">
    <property type="component" value="Unassembled WGS sequence"/>
</dbReference>
<reference evidence="1 2" key="1">
    <citation type="submission" date="2019-07" db="EMBL/GenBank/DDBJ databases">
        <title>Genomics analysis of Aphanomyces spp. identifies a new class of oomycete effector associated with host adaptation.</title>
        <authorList>
            <person name="Gaulin E."/>
        </authorList>
    </citation>
    <scope>NUCLEOTIDE SEQUENCE [LARGE SCALE GENOMIC DNA]</scope>
    <source>
        <strain evidence="1 2">ATCC 201684</strain>
    </source>
</reference>